<evidence type="ECO:0000313" key="1">
    <source>
        <dbReference type="EMBL" id="GIY66658.1"/>
    </source>
</evidence>
<dbReference type="Proteomes" id="UP001054945">
    <property type="component" value="Unassembled WGS sequence"/>
</dbReference>
<evidence type="ECO:0000313" key="2">
    <source>
        <dbReference type="Proteomes" id="UP001054945"/>
    </source>
</evidence>
<reference evidence="1 2" key="1">
    <citation type="submission" date="2021-06" db="EMBL/GenBank/DDBJ databases">
        <title>Caerostris extrusa draft genome.</title>
        <authorList>
            <person name="Kono N."/>
            <person name="Arakawa K."/>
        </authorList>
    </citation>
    <scope>NUCLEOTIDE SEQUENCE [LARGE SCALE GENOMIC DNA]</scope>
</reference>
<accession>A0AAV4V9F9</accession>
<organism evidence="1 2">
    <name type="scientific">Caerostris extrusa</name>
    <name type="common">Bark spider</name>
    <name type="synonym">Caerostris bankana</name>
    <dbReference type="NCBI Taxonomy" id="172846"/>
    <lineage>
        <taxon>Eukaryota</taxon>
        <taxon>Metazoa</taxon>
        <taxon>Ecdysozoa</taxon>
        <taxon>Arthropoda</taxon>
        <taxon>Chelicerata</taxon>
        <taxon>Arachnida</taxon>
        <taxon>Araneae</taxon>
        <taxon>Araneomorphae</taxon>
        <taxon>Entelegynae</taxon>
        <taxon>Araneoidea</taxon>
        <taxon>Araneidae</taxon>
        <taxon>Caerostris</taxon>
    </lineage>
</organism>
<dbReference type="AlphaFoldDB" id="A0AAV4V9F9"/>
<dbReference type="EMBL" id="BPLR01014138">
    <property type="protein sequence ID" value="GIY66658.1"/>
    <property type="molecule type" value="Genomic_DNA"/>
</dbReference>
<protein>
    <submittedName>
        <fullName evidence="1">Uncharacterized protein</fullName>
    </submittedName>
</protein>
<proteinExistence type="predicted"/>
<gene>
    <name evidence="1" type="ORF">CEXT_430611</name>
</gene>
<comment type="caution">
    <text evidence="1">The sequence shown here is derived from an EMBL/GenBank/DDBJ whole genome shotgun (WGS) entry which is preliminary data.</text>
</comment>
<keyword evidence="2" id="KW-1185">Reference proteome</keyword>
<name>A0AAV4V9F9_CAEEX</name>
<sequence length="168" mass="19546">MLWLPIFMVGMCKISSIGDYGEDAFIVVGFEFVKIYPIPSVFLSGSQQILEKCYFSFEDCQSKGMSKTGQLKACQGIMPKETRQTSENFPLRRRVFYQVSGTSLAWYSRALSQVLQKCRQVPLLTWALCCSEWLPIPASNWGEFFFVWWWSGNFIFILWDGWKVKIKK</sequence>